<dbReference type="InterPro" id="IPR009003">
    <property type="entry name" value="Peptidase_S1_PA"/>
</dbReference>
<dbReference type="InterPro" id="IPR018114">
    <property type="entry name" value="TRYPSIN_HIS"/>
</dbReference>
<keyword evidence="4" id="KW-1185">Reference proteome</keyword>
<keyword evidence="3" id="KW-0645">Protease</keyword>
<dbReference type="PANTHER" id="PTHR15462">
    <property type="entry name" value="SERINE PROTEASE"/>
    <property type="match status" value="1"/>
</dbReference>
<keyword evidence="1" id="KW-0732">Signal</keyword>
<dbReference type="Proteomes" id="UP000198728">
    <property type="component" value="Unassembled WGS sequence"/>
</dbReference>
<accession>A0A1I1Q2A5</accession>
<dbReference type="PROSITE" id="PS00134">
    <property type="entry name" value="TRYPSIN_HIS"/>
    <property type="match status" value="1"/>
</dbReference>
<dbReference type="PRINTS" id="PR00722">
    <property type="entry name" value="CHYMOTRYPSIN"/>
</dbReference>
<dbReference type="InterPro" id="IPR001254">
    <property type="entry name" value="Trypsin_dom"/>
</dbReference>
<evidence type="ECO:0000313" key="4">
    <source>
        <dbReference type="Proteomes" id="UP000198728"/>
    </source>
</evidence>
<evidence type="ECO:0000259" key="2">
    <source>
        <dbReference type="PROSITE" id="PS50240"/>
    </source>
</evidence>
<dbReference type="RefSeq" id="WP_093362488.1">
    <property type="nucleotide sequence ID" value="NZ_FOLG01000016.1"/>
</dbReference>
<dbReference type="AlphaFoldDB" id="A0A1I1Q2A5"/>
<dbReference type="Pfam" id="PF13365">
    <property type="entry name" value="Trypsin_2"/>
    <property type="match status" value="1"/>
</dbReference>
<gene>
    <name evidence="3" type="ORF">SAMN04488094_1165</name>
</gene>
<dbReference type="SUPFAM" id="SSF50494">
    <property type="entry name" value="Trypsin-like serine proteases"/>
    <property type="match status" value="1"/>
</dbReference>
<dbReference type="InterPro" id="IPR050966">
    <property type="entry name" value="Glutamyl_endopeptidase"/>
</dbReference>
<dbReference type="Gene3D" id="2.40.10.10">
    <property type="entry name" value="Trypsin-like serine proteases"/>
    <property type="match status" value="2"/>
</dbReference>
<name>A0A1I1Q2A5_9RHOB</name>
<dbReference type="EMBL" id="FOLG01000016">
    <property type="protein sequence ID" value="SFD12290.1"/>
    <property type="molecule type" value="Genomic_DNA"/>
</dbReference>
<dbReference type="PROSITE" id="PS50240">
    <property type="entry name" value="TRYPSIN_DOM"/>
    <property type="match status" value="1"/>
</dbReference>
<dbReference type="STRING" id="441112.SAMN04488094_1165"/>
<proteinExistence type="predicted"/>
<evidence type="ECO:0000313" key="3">
    <source>
        <dbReference type="EMBL" id="SFD12290.1"/>
    </source>
</evidence>
<dbReference type="PANTHER" id="PTHR15462:SF8">
    <property type="entry name" value="SERINE PROTEASE"/>
    <property type="match status" value="1"/>
</dbReference>
<dbReference type="GO" id="GO:0006508">
    <property type="term" value="P:proteolysis"/>
    <property type="evidence" value="ECO:0007669"/>
    <property type="project" value="UniProtKB-KW"/>
</dbReference>
<protein>
    <submittedName>
        <fullName evidence="3">Protease YdgD</fullName>
    </submittedName>
</protein>
<feature type="domain" description="Peptidase S1" evidence="2">
    <location>
        <begin position="24"/>
        <end position="256"/>
    </location>
</feature>
<dbReference type="OrthoDB" id="267336at2"/>
<organism evidence="3 4">
    <name type="scientific">Tropicimonas isoalkanivorans</name>
    <dbReference type="NCBI Taxonomy" id="441112"/>
    <lineage>
        <taxon>Bacteria</taxon>
        <taxon>Pseudomonadati</taxon>
        <taxon>Pseudomonadota</taxon>
        <taxon>Alphaproteobacteria</taxon>
        <taxon>Rhodobacterales</taxon>
        <taxon>Roseobacteraceae</taxon>
        <taxon>Tropicimonas</taxon>
    </lineage>
</organism>
<reference evidence="3 4" key="1">
    <citation type="submission" date="2016-10" db="EMBL/GenBank/DDBJ databases">
        <authorList>
            <person name="de Groot N.N."/>
        </authorList>
    </citation>
    <scope>NUCLEOTIDE SEQUENCE [LARGE SCALE GENOMIC DNA]</scope>
    <source>
        <strain evidence="3 4">DSM 19548</strain>
    </source>
</reference>
<evidence type="ECO:0000256" key="1">
    <source>
        <dbReference type="ARBA" id="ARBA00022729"/>
    </source>
</evidence>
<keyword evidence="3" id="KW-0378">Hydrolase</keyword>
<sequence>MSDRRPIRAVVATAALLLGFGASVVSADTALKRLTLRQDSLGWEAVGRLDLSERGFCTGALIETDLVLTAAHCLFDRKGERIDPRQVTFRAGFRDGEVIAERKGARAVVHPEYTPSDPDGLHQLKSDVALLVLDEQIPAATAAPFIVGAQVTPGETVSLASYAQGRESALSWQRACSVLGRGEGALLFTCDADFGSSGAPVFEISSGRPRIVSVISRGNREDGTIQVFGPEIGPALRETRRALQDGRDVWPKSAFTARRIEASRSNAMSAGGAGGARFVRP</sequence>
<dbReference type="GO" id="GO:0004252">
    <property type="term" value="F:serine-type endopeptidase activity"/>
    <property type="evidence" value="ECO:0007669"/>
    <property type="project" value="InterPro"/>
</dbReference>
<dbReference type="InterPro" id="IPR043504">
    <property type="entry name" value="Peptidase_S1_PA_chymotrypsin"/>
</dbReference>
<dbReference type="InterPro" id="IPR001314">
    <property type="entry name" value="Peptidase_S1A"/>
</dbReference>